<name>A0A0F6YID0_9BACT</name>
<dbReference type="EMBL" id="CP011125">
    <property type="protein sequence ID" value="AKF04972.1"/>
    <property type="molecule type" value="Genomic_DNA"/>
</dbReference>
<organism evidence="2 3">
    <name type="scientific">Sandaracinus amylolyticus</name>
    <dbReference type="NCBI Taxonomy" id="927083"/>
    <lineage>
        <taxon>Bacteria</taxon>
        <taxon>Pseudomonadati</taxon>
        <taxon>Myxococcota</taxon>
        <taxon>Polyangia</taxon>
        <taxon>Polyangiales</taxon>
        <taxon>Sandaracinaceae</taxon>
        <taxon>Sandaracinus</taxon>
    </lineage>
</organism>
<evidence type="ECO:0000313" key="3">
    <source>
        <dbReference type="Proteomes" id="UP000034883"/>
    </source>
</evidence>
<sequence>MNHLTLRDLQMILAFLVRDRRTELEAAVGAAYARTLEETLAQIDALPAAVVDAPLSEELSAADAQHDAWGAAIHSLCNALLECPGSTPEERAGARAGLDFLLPGGLRELRDSYVTEVSRARERRAQLDTHRAELSAVRIGARTLVDWATAFFDAGDALGRLLVDRADSGVDRTPAIKLRGEASKRVTRARGLVEPSSAADQRLFGYLDTIVGMRAPGSKERAPAPPTPSEPRPT</sequence>
<dbReference type="STRING" id="927083.DB32_002121"/>
<feature type="compositionally biased region" description="Pro residues" evidence="1">
    <location>
        <begin position="223"/>
        <end position="234"/>
    </location>
</feature>
<feature type="region of interest" description="Disordered" evidence="1">
    <location>
        <begin position="214"/>
        <end position="234"/>
    </location>
</feature>
<gene>
    <name evidence="2" type="ORF">DB32_002121</name>
</gene>
<dbReference type="AlphaFoldDB" id="A0A0F6YID0"/>
<proteinExistence type="predicted"/>
<evidence type="ECO:0000313" key="2">
    <source>
        <dbReference type="EMBL" id="AKF04972.1"/>
    </source>
</evidence>
<reference evidence="2 3" key="1">
    <citation type="submission" date="2015-03" db="EMBL/GenBank/DDBJ databases">
        <title>Genome assembly of Sandaracinus amylolyticus DSM 53668.</title>
        <authorList>
            <person name="Sharma G."/>
            <person name="Subramanian S."/>
        </authorList>
    </citation>
    <scope>NUCLEOTIDE SEQUENCE [LARGE SCALE GENOMIC DNA]</scope>
    <source>
        <strain evidence="2 3">DSM 53668</strain>
    </source>
</reference>
<dbReference type="OrthoDB" id="5509863at2"/>
<accession>A0A0F6YID0</accession>
<dbReference type="RefSeq" id="WP_053232259.1">
    <property type="nucleotide sequence ID" value="NZ_CP011125.1"/>
</dbReference>
<dbReference type="KEGG" id="samy:DB32_002121"/>
<keyword evidence="3" id="KW-1185">Reference proteome</keyword>
<evidence type="ECO:0000256" key="1">
    <source>
        <dbReference type="SAM" id="MobiDB-lite"/>
    </source>
</evidence>
<dbReference type="Proteomes" id="UP000034883">
    <property type="component" value="Chromosome"/>
</dbReference>
<protein>
    <submittedName>
        <fullName evidence="2">Uncharacterized protein</fullName>
    </submittedName>
</protein>